<evidence type="ECO:0000259" key="2">
    <source>
        <dbReference type="Pfam" id="PF07250"/>
    </source>
</evidence>
<keyword evidence="1" id="KW-0732">Signal</keyword>
<dbReference type="CDD" id="cd02851">
    <property type="entry name" value="E_set_GO_C"/>
    <property type="match status" value="1"/>
</dbReference>
<accession>A0A835XX77</accession>
<sequence>MYPPASPPAKKPATCMFTGGDAHVYPYQTLGCFNAKDCKTYTLFDLGASCMPDHTSAANVCEGFGLELAPWDDEDSRDALREVCTAKSFTCWMDGDCGEGRCCLIDARGRRQSQGCMQPVRFVCRTKDPSPDCKRTPQPPLPPPPLSPLPPACDPLTHPYKTAQAEGDDCRTYTLYDIDARCMPSWRLAEQPPAPKPPSPPDDDVAGYYESLPWDAPVIALALANDLGTGLTTATLDVETGESKLYNPVKNPGCAGFLITEDDKITLFGGDVGSSVRGLSDGRAYIHQFDAATTSNVQVTLMQKPRWYPTPLRLYDGKILIVGGSEFCLKGQVWYFAELWNPAVPKAATVNVTMPPNFVKHLGMSWYPLIFLMPKGEIVWFVEKSGAVTDKNFKVLFDLPDIPVGYCTMFPKTSSIAQLAWYPPFDRLRFVIFGGTDCGATTATTAASTSLRMEVFYCKEHPSGLCHTPWVVENMLNIPRVMGDATTMPNGKVYLHGGAQKGGANAGPASSVANWQNLMYDPEAPEGSRYSKWEFCKIARMYHSANCLDPTGKILIAGSENSGNYSLLALGMELPPKPPKELRLQWGIPTEIGPMRQRPVILTHPAVITRGTTFLVTYSYAEGELEGATLAAPCATTHSLHMNSRVLFLDIVDFPTPDSVEIAAPPLGLFGDALLGSFLLFLRGQAGTYSEAVWVMVA</sequence>
<dbReference type="Pfam" id="PF07250">
    <property type="entry name" value="Glyoxal_oxid_N"/>
    <property type="match status" value="1"/>
</dbReference>
<dbReference type="OrthoDB" id="2019572at2759"/>
<evidence type="ECO:0000256" key="1">
    <source>
        <dbReference type="ARBA" id="ARBA00022729"/>
    </source>
</evidence>
<dbReference type="Proteomes" id="UP000612055">
    <property type="component" value="Unassembled WGS sequence"/>
</dbReference>
<feature type="domain" description="Galactose oxidase-like Early set" evidence="3">
    <location>
        <begin position="598"/>
        <end position="697"/>
    </location>
</feature>
<dbReference type="PANTHER" id="PTHR32208">
    <property type="entry name" value="SECRETED PROTEIN-RELATED"/>
    <property type="match status" value="1"/>
</dbReference>
<dbReference type="Gene3D" id="2.60.40.10">
    <property type="entry name" value="Immunoglobulins"/>
    <property type="match status" value="1"/>
</dbReference>
<dbReference type="PANTHER" id="PTHR32208:SF21">
    <property type="entry name" value="LOW QUALITY PROTEIN: ALDEHYDE OXIDASE GLOX-LIKE"/>
    <property type="match status" value="1"/>
</dbReference>
<dbReference type="Gene3D" id="2.130.10.80">
    <property type="entry name" value="Galactose oxidase/kelch, beta-propeller"/>
    <property type="match status" value="1"/>
</dbReference>
<name>A0A835XX77_9CHLO</name>
<dbReference type="InterPro" id="IPR037293">
    <property type="entry name" value="Gal_Oxidase_central_sf"/>
</dbReference>
<evidence type="ECO:0000313" key="5">
    <source>
        <dbReference type="Proteomes" id="UP000612055"/>
    </source>
</evidence>
<dbReference type="SUPFAM" id="SSF50965">
    <property type="entry name" value="Galactose oxidase, central domain"/>
    <property type="match status" value="1"/>
</dbReference>
<organism evidence="4 5">
    <name type="scientific">Edaphochlamys debaryana</name>
    <dbReference type="NCBI Taxonomy" id="47281"/>
    <lineage>
        <taxon>Eukaryota</taxon>
        <taxon>Viridiplantae</taxon>
        <taxon>Chlorophyta</taxon>
        <taxon>core chlorophytes</taxon>
        <taxon>Chlorophyceae</taxon>
        <taxon>CS clade</taxon>
        <taxon>Chlamydomonadales</taxon>
        <taxon>Chlamydomonadales incertae sedis</taxon>
        <taxon>Edaphochlamys</taxon>
    </lineage>
</organism>
<dbReference type="EMBL" id="JAEHOE010000053">
    <property type="protein sequence ID" value="KAG2491474.1"/>
    <property type="molecule type" value="Genomic_DNA"/>
</dbReference>
<dbReference type="Pfam" id="PF09118">
    <property type="entry name" value="GO-like_E_set"/>
    <property type="match status" value="1"/>
</dbReference>
<dbReference type="AlphaFoldDB" id="A0A835XX77"/>
<keyword evidence="5" id="KW-1185">Reference proteome</keyword>
<gene>
    <name evidence="4" type="ORF">HYH03_010259</name>
</gene>
<evidence type="ECO:0000313" key="4">
    <source>
        <dbReference type="EMBL" id="KAG2491474.1"/>
    </source>
</evidence>
<dbReference type="InterPro" id="IPR009880">
    <property type="entry name" value="Glyoxal_oxidase_N"/>
</dbReference>
<feature type="domain" description="Glyoxal oxidase N-terminal" evidence="2">
    <location>
        <begin position="278"/>
        <end position="567"/>
    </location>
</feature>
<evidence type="ECO:0000259" key="3">
    <source>
        <dbReference type="Pfam" id="PF09118"/>
    </source>
</evidence>
<dbReference type="InterPro" id="IPR014756">
    <property type="entry name" value="Ig_E-set"/>
</dbReference>
<dbReference type="InterPro" id="IPR015202">
    <property type="entry name" value="GO-like_E_set"/>
</dbReference>
<dbReference type="SUPFAM" id="SSF81296">
    <property type="entry name" value="E set domains"/>
    <property type="match status" value="1"/>
</dbReference>
<comment type="caution">
    <text evidence="4">The sequence shown here is derived from an EMBL/GenBank/DDBJ whole genome shotgun (WGS) entry which is preliminary data.</text>
</comment>
<dbReference type="InterPro" id="IPR013783">
    <property type="entry name" value="Ig-like_fold"/>
</dbReference>
<dbReference type="InterPro" id="IPR011043">
    <property type="entry name" value="Gal_Oxase/kelch_b-propeller"/>
</dbReference>
<protein>
    <submittedName>
        <fullName evidence="4">Uncharacterized protein</fullName>
    </submittedName>
</protein>
<reference evidence="4" key="1">
    <citation type="journal article" date="2020" name="bioRxiv">
        <title>Comparative genomics of Chlamydomonas.</title>
        <authorList>
            <person name="Craig R.J."/>
            <person name="Hasan A.R."/>
            <person name="Ness R.W."/>
            <person name="Keightley P.D."/>
        </authorList>
    </citation>
    <scope>NUCLEOTIDE SEQUENCE</scope>
    <source>
        <strain evidence="4">CCAP 11/70</strain>
    </source>
</reference>
<proteinExistence type="predicted"/>